<dbReference type="InterPro" id="IPR001854">
    <property type="entry name" value="Ribosomal_uL29"/>
</dbReference>
<dbReference type="PANTHER" id="PTHR10916">
    <property type="entry name" value="60S RIBOSOMAL PROTEIN L35/50S RIBOSOMAL PROTEIN L29"/>
    <property type="match status" value="1"/>
</dbReference>
<dbReference type="InterPro" id="IPR050063">
    <property type="entry name" value="Ribosomal_protein_uL29"/>
</dbReference>
<dbReference type="Gene3D" id="1.10.287.310">
    <property type="match status" value="1"/>
</dbReference>
<dbReference type="PANTHER" id="PTHR10916:SF0">
    <property type="entry name" value="LARGE RIBOSOMAL SUBUNIT PROTEIN UL29C"/>
    <property type="match status" value="1"/>
</dbReference>
<dbReference type="CDD" id="cd00427">
    <property type="entry name" value="Ribosomal_L29_HIP"/>
    <property type="match status" value="1"/>
</dbReference>
<evidence type="ECO:0000256" key="5">
    <source>
        <dbReference type="HAMAP-Rule" id="MF_00374"/>
    </source>
</evidence>
<keyword evidence="3 5" id="KW-0687">Ribonucleoprotein</keyword>
<evidence type="ECO:0000256" key="3">
    <source>
        <dbReference type="ARBA" id="ARBA00023274"/>
    </source>
</evidence>
<comment type="similarity">
    <text evidence="1 5">Belongs to the universal ribosomal protein uL29 family.</text>
</comment>
<gene>
    <name evidence="5" type="primary">rpmC</name>
    <name evidence="6" type="ORF">ENG47_01960</name>
</gene>
<dbReference type="FunFam" id="1.10.287.310:FF:000001">
    <property type="entry name" value="50S ribosomal protein L29"/>
    <property type="match status" value="1"/>
</dbReference>
<evidence type="ECO:0000256" key="4">
    <source>
        <dbReference type="ARBA" id="ARBA00035204"/>
    </source>
</evidence>
<comment type="caution">
    <text evidence="6">The sequence shown here is derived from an EMBL/GenBank/DDBJ whole genome shotgun (WGS) entry which is preliminary data.</text>
</comment>
<dbReference type="GO" id="GO:0022625">
    <property type="term" value="C:cytosolic large ribosomal subunit"/>
    <property type="evidence" value="ECO:0007669"/>
    <property type="project" value="TreeGrafter"/>
</dbReference>
<dbReference type="HAMAP" id="MF_00374">
    <property type="entry name" value="Ribosomal_uL29"/>
    <property type="match status" value="1"/>
</dbReference>
<dbReference type="Pfam" id="PF00831">
    <property type="entry name" value="Ribosomal_L29"/>
    <property type="match status" value="1"/>
</dbReference>
<dbReference type="NCBIfam" id="TIGR00012">
    <property type="entry name" value="L29"/>
    <property type="match status" value="1"/>
</dbReference>
<evidence type="ECO:0000256" key="2">
    <source>
        <dbReference type="ARBA" id="ARBA00022980"/>
    </source>
</evidence>
<keyword evidence="2 5" id="KW-0689">Ribosomal protein</keyword>
<name>A0A7V0QS01_UNCAE</name>
<dbReference type="Proteomes" id="UP000885660">
    <property type="component" value="Unassembled WGS sequence"/>
</dbReference>
<evidence type="ECO:0000313" key="6">
    <source>
        <dbReference type="EMBL" id="HDN84507.1"/>
    </source>
</evidence>
<sequence>MRMSELRELEKGDLIEKLNNLQRQLFDLKIQMAQGKMTTPSKIKQVKKDIARIKTLLRERELGINRGALS</sequence>
<dbReference type="GO" id="GO:0003735">
    <property type="term" value="F:structural constituent of ribosome"/>
    <property type="evidence" value="ECO:0007669"/>
    <property type="project" value="InterPro"/>
</dbReference>
<evidence type="ECO:0000256" key="1">
    <source>
        <dbReference type="ARBA" id="ARBA00009254"/>
    </source>
</evidence>
<dbReference type="EMBL" id="DRBC01000111">
    <property type="protein sequence ID" value="HDN84507.1"/>
    <property type="molecule type" value="Genomic_DNA"/>
</dbReference>
<dbReference type="SUPFAM" id="SSF46561">
    <property type="entry name" value="Ribosomal protein L29 (L29p)"/>
    <property type="match status" value="1"/>
</dbReference>
<reference evidence="6" key="1">
    <citation type="journal article" date="2020" name="mSystems">
        <title>Genome- and Community-Level Interaction Insights into Carbon Utilization and Element Cycling Functions of Hydrothermarchaeota in Hydrothermal Sediment.</title>
        <authorList>
            <person name="Zhou Z."/>
            <person name="Liu Y."/>
            <person name="Xu W."/>
            <person name="Pan J."/>
            <person name="Luo Z.H."/>
            <person name="Li M."/>
        </authorList>
    </citation>
    <scope>NUCLEOTIDE SEQUENCE [LARGE SCALE GENOMIC DNA]</scope>
    <source>
        <strain evidence="6">HyVt-219</strain>
    </source>
</reference>
<accession>A0A7V0QS01</accession>
<dbReference type="GO" id="GO:0006412">
    <property type="term" value="P:translation"/>
    <property type="evidence" value="ECO:0007669"/>
    <property type="project" value="UniProtKB-UniRule"/>
</dbReference>
<proteinExistence type="inferred from homology"/>
<dbReference type="InterPro" id="IPR036049">
    <property type="entry name" value="Ribosomal_uL29_sf"/>
</dbReference>
<protein>
    <recommendedName>
        <fullName evidence="4 5">Large ribosomal subunit protein uL29</fullName>
    </recommendedName>
</protein>
<dbReference type="AlphaFoldDB" id="A0A7V0QS01"/>
<organism evidence="6">
    <name type="scientific">Aerophobetes bacterium</name>
    <dbReference type="NCBI Taxonomy" id="2030807"/>
    <lineage>
        <taxon>Bacteria</taxon>
        <taxon>Candidatus Aerophobota</taxon>
    </lineage>
</organism>